<protein>
    <recommendedName>
        <fullName evidence="3">Reverse transcriptase domain-containing protein</fullName>
    </recommendedName>
</protein>
<dbReference type="PANTHER" id="PTHR33050">
    <property type="entry name" value="REVERSE TRANSCRIPTASE DOMAIN-CONTAINING PROTEIN"/>
    <property type="match status" value="1"/>
</dbReference>
<accession>A0A225UNF2</accession>
<sequence>MVAHPRGNQTDQPDSSRVLLTINFLPPMASNGLISTSARLESLAALRVINDYSYPPDASVNDFTDRSTFPEISYNPPRDIARRIFELRTRFPDHVIFMMLGDVSGAFRHIPVAADHVHMFGFRFDGYIVIDLACGFGWCGSPAFYAVAGSLINCLYQRQRPQRFLSPLDSKCFVGNYWCDDHTCLEVDTGRRCAEANWALRKAIATVLGPTAINEKKFTGWSTELKALGLMWNTVSGTVAVPDDKIAKAQLRIQELIHADKSTFSAINKLLGSLRYVSTCLPPARAFYQNLQEFATTFPCLHIARPLPKAVREDLRWYLAVLAQGKKFNSIPVENFAQLLPPSRHVFMDASDTGVCVLEPQLKQYIRVQFSEVVRQTFADTKTHNSINVRELMGPALAALHWGPRWASTGRDKTHVRMWIDNTSAVAWLEKRASQHPIARAYNRLISLNSNTHSHVQQHTYQGTMADDRSKAWSADHSLYPLWTNLSNSWTQIQILPPFDDLLSVWETCSADMLSQVQLPGNTQHWCTFSRQL</sequence>
<gene>
    <name evidence="1" type="ORF">PHMEG_00035571</name>
</gene>
<organism evidence="1 2">
    <name type="scientific">Phytophthora megakarya</name>
    <dbReference type="NCBI Taxonomy" id="4795"/>
    <lineage>
        <taxon>Eukaryota</taxon>
        <taxon>Sar</taxon>
        <taxon>Stramenopiles</taxon>
        <taxon>Oomycota</taxon>
        <taxon>Peronosporomycetes</taxon>
        <taxon>Peronosporales</taxon>
        <taxon>Peronosporaceae</taxon>
        <taxon>Phytophthora</taxon>
    </lineage>
</organism>
<dbReference type="SUPFAM" id="SSF56672">
    <property type="entry name" value="DNA/RNA polymerases"/>
    <property type="match status" value="1"/>
</dbReference>
<dbReference type="InterPro" id="IPR043502">
    <property type="entry name" value="DNA/RNA_pol_sf"/>
</dbReference>
<reference evidence="2" key="1">
    <citation type="submission" date="2017-03" db="EMBL/GenBank/DDBJ databases">
        <title>Phytopthora megakarya and P. palmivora, two closely related causual agents of cacao black pod achieved similar genome size and gene model numbers by different mechanisms.</title>
        <authorList>
            <person name="Ali S."/>
            <person name="Shao J."/>
            <person name="Larry D.J."/>
            <person name="Kronmiller B."/>
            <person name="Shen D."/>
            <person name="Strem M.D."/>
            <person name="Melnick R.L."/>
            <person name="Guiltinan M.J."/>
            <person name="Tyler B.M."/>
            <person name="Meinhardt L.W."/>
            <person name="Bailey B.A."/>
        </authorList>
    </citation>
    <scope>NUCLEOTIDE SEQUENCE [LARGE SCALE GENOMIC DNA]</scope>
    <source>
        <strain evidence="2">zdho120</strain>
    </source>
</reference>
<dbReference type="STRING" id="4795.A0A225UNF2"/>
<keyword evidence="2" id="KW-1185">Reference proteome</keyword>
<dbReference type="AlphaFoldDB" id="A0A225UNF2"/>
<comment type="caution">
    <text evidence="1">The sequence shown here is derived from an EMBL/GenBank/DDBJ whole genome shotgun (WGS) entry which is preliminary data.</text>
</comment>
<evidence type="ECO:0000313" key="1">
    <source>
        <dbReference type="EMBL" id="OWY94644.1"/>
    </source>
</evidence>
<name>A0A225UNF2_9STRA</name>
<feature type="non-terminal residue" evidence="1">
    <location>
        <position position="533"/>
    </location>
</feature>
<dbReference type="Proteomes" id="UP000198211">
    <property type="component" value="Unassembled WGS sequence"/>
</dbReference>
<dbReference type="EMBL" id="NBNE01014051">
    <property type="protein sequence ID" value="OWY94644.1"/>
    <property type="molecule type" value="Genomic_DNA"/>
</dbReference>
<dbReference type="InterPro" id="IPR052055">
    <property type="entry name" value="Hepadnavirus_pol/RT"/>
</dbReference>
<evidence type="ECO:0000313" key="2">
    <source>
        <dbReference type="Proteomes" id="UP000198211"/>
    </source>
</evidence>
<dbReference type="OrthoDB" id="129591at2759"/>
<evidence type="ECO:0008006" key="3">
    <source>
        <dbReference type="Google" id="ProtNLM"/>
    </source>
</evidence>
<proteinExistence type="predicted"/>
<dbReference type="PANTHER" id="PTHR33050:SF7">
    <property type="entry name" value="RIBONUCLEASE H"/>
    <property type="match status" value="1"/>
</dbReference>